<dbReference type="PROSITE" id="PS51379">
    <property type="entry name" value="4FE4S_FER_2"/>
    <property type="match status" value="2"/>
</dbReference>
<gene>
    <name evidence="14" type="ORF">E3J95_04975</name>
</gene>
<keyword evidence="5" id="KW-0411">Iron-sulfur</keyword>
<name>A0A523QI24_UNCAE</name>
<proteinExistence type="inferred from homology"/>
<keyword evidence="2" id="KW-0479">Metal-binding</keyword>
<evidence type="ECO:0000256" key="5">
    <source>
        <dbReference type="ARBA" id="ARBA00023014"/>
    </source>
</evidence>
<keyword evidence="3" id="KW-0560">Oxidoreductase</keyword>
<evidence type="ECO:0000256" key="8">
    <source>
        <dbReference type="ARBA" id="ARBA00047685"/>
    </source>
</evidence>
<feature type="non-terminal residue" evidence="14">
    <location>
        <position position="401"/>
    </location>
</feature>
<feature type="domain" description="4Fe-4S ferredoxin-type" evidence="13">
    <location>
        <begin position="371"/>
        <end position="400"/>
    </location>
</feature>
<dbReference type="Pfam" id="PF01180">
    <property type="entry name" value="DHO_dh"/>
    <property type="match status" value="1"/>
</dbReference>
<evidence type="ECO:0000256" key="12">
    <source>
        <dbReference type="ARBA" id="ARBA00049728"/>
    </source>
</evidence>
<dbReference type="GO" id="GO:0006210">
    <property type="term" value="P:thymine catabolic process"/>
    <property type="evidence" value="ECO:0007669"/>
    <property type="project" value="TreeGrafter"/>
</dbReference>
<reference evidence="14 15" key="1">
    <citation type="submission" date="2019-03" db="EMBL/GenBank/DDBJ databases">
        <title>Metabolic potential of uncultured bacteria and archaea associated with petroleum seepage in deep-sea sediments.</title>
        <authorList>
            <person name="Dong X."/>
            <person name="Hubert C."/>
        </authorList>
    </citation>
    <scope>NUCLEOTIDE SEQUENCE [LARGE SCALE GENOMIC DNA]</scope>
    <source>
        <strain evidence="14">E44_bin92</strain>
    </source>
</reference>
<comment type="subunit">
    <text evidence="11">Heterotetramer of 2 PreA and 2 PreT subunits.</text>
</comment>
<dbReference type="GO" id="GO:0002058">
    <property type="term" value="F:uracil binding"/>
    <property type="evidence" value="ECO:0007669"/>
    <property type="project" value="TreeGrafter"/>
</dbReference>
<evidence type="ECO:0000256" key="10">
    <source>
        <dbReference type="ARBA" id="ARBA00049578"/>
    </source>
</evidence>
<evidence type="ECO:0000313" key="15">
    <source>
        <dbReference type="Proteomes" id="UP000320781"/>
    </source>
</evidence>
<evidence type="ECO:0000313" key="14">
    <source>
        <dbReference type="EMBL" id="TES85205.1"/>
    </source>
</evidence>
<evidence type="ECO:0000256" key="4">
    <source>
        <dbReference type="ARBA" id="ARBA00023004"/>
    </source>
</evidence>
<dbReference type="SUPFAM" id="SSF54862">
    <property type="entry name" value="4Fe-4S ferredoxins"/>
    <property type="match status" value="1"/>
</dbReference>
<comment type="function">
    <text evidence="10">Involved in pyrimidine base degradation. Catalyzes physiologically the reduction of uracil to 5,6-dihydrouracil (DHU) by using NADH as a specific cosubstrate. It also catalyzes the reverse reaction and the reduction of thymine to 5,6-dihydrothymine (DHT).</text>
</comment>
<dbReference type="Pfam" id="PF14697">
    <property type="entry name" value="Fer4_21"/>
    <property type="match status" value="1"/>
</dbReference>
<dbReference type="InterPro" id="IPR017896">
    <property type="entry name" value="4Fe4S_Fe-S-bd"/>
</dbReference>
<organism evidence="14 15">
    <name type="scientific">Aerophobetes bacterium</name>
    <dbReference type="NCBI Taxonomy" id="2030807"/>
    <lineage>
        <taxon>Bacteria</taxon>
        <taxon>Candidatus Aerophobota</taxon>
    </lineage>
</organism>
<dbReference type="EMBL" id="SOKU01000245">
    <property type="protein sequence ID" value="TES85205.1"/>
    <property type="molecule type" value="Genomic_DNA"/>
</dbReference>
<dbReference type="EC" id="1.3.1.1" evidence="12"/>
<evidence type="ECO:0000256" key="3">
    <source>
        <dbReference type="ARBA" id="ARBA00023002"/>
    </source>
</evidence>
<feature type="domain" description="4Fe-4S ferredoxin-type" evidence="13">
    <location>
        <begin position="341"/>
        <end position="370"/>
    </location>
</feature>
<dbReference type="InterPro" id="IPR013785">
    <property type="entry name" value="Aldolase_TIM"/>
</dbReference>
<keyword evidence="4" id="KW-0408">Iron</keyword>
<dbReference type="PROSITE" id="PS00198">
    <property type="entry name" value="4FE4S_FER_1"/>
    <property type="match status" value="1"/>
</dbReference>
<dbReference type="SUPFAM" id="SSF51395">
    <property type="entry name" value="FMN-linked oxidoreductases"/>
    <property type="match status" value="1"/>
</dbReference>
<dbReference type="GO" id="GO:0050661">
    <property type="term" value="F:NADP binding"/>
    <property type="evidence" value="ECO:0007669"/>
    <property type="project" value="TreeGrafter"/>
</dbReference>
<dbReference type="PANTHER" id="PTHR43073">
    <property type="entry name" value="DIHYDROPYRIMIDINE DEHYDROGENASE [NADP(+)]"/>
    <property type="match status" value="1"/>
</dbReference>
<dbReference type="Gene3D" id="3.30.70.20">
    <property type="match status" value="1"/>
</dbReference>
<dbReference type="AlphaFoldDB" id="A0A523QI24"/>
<comment type="caution">
    <text evidence="14">The sequence shown here is derived from an EMBL/GenBank/DDBJ whole genome shotgun (WGS) entry which is preliminary data.</text>
</comment>
<comment type="catalytic activity">
    <reaction evidence="9">
        <text>5,6-dihydrouracil + NAD(+) = uracil + NADH + H(+)</text>
        <dbReference type="Rhea" id="RHEA:20189"/>
        <dbReference type="ChEBI" id="CHEBI:15378"/>
        <dbReference type="ChEBI" id="CHEBI:15901"/>
        <dbReference type="ChEBI" id="CHEBI:17568"/>
        <dbReference type="ChEBI" id="CHEBI:57540"/>
        <dbReference type="ChEBI" id="CHEBI:57945"/>
        <dbReference type="EC" id="1.3.1.1"/>
    </reaction>
</comment>
<dbReference type="GO" id="GO:0006212">
    <property type="term" value="P:uracil catabolic process"/>
    <property type="evidence" value="ECO:0007669"/>
    <property type="project" value="TreeGrafter"/>
</dbReference>
<dbReference type="Gene3D" id="3.20.20.70">
    <property type="entry name" value="Aldolase class I"/>
    <property type="match status" value="1"/>
</dbReference>
<evidence type="ECO:0000256" key="6">
    <source>
        <dbReference type="ARBA" id="ARBA00030119"/>
    </source>
</evidence>
<evidence type="ECO:0000259" key="13">
    <source>
        <dbReference type="PROSITE" id="PS51379"/>
    </source>
</evidence>
<dbReference type="PANTHER" id="PTHR43073:SF2">
    <property type="entry name" value="DIHYDROPYRIMIDINE DEHYDROGENASE [NADP(+)]"/>
    <property type="match status" value="1"/>
</dbReference>
<accession>A0A523QI24</accession>
<evidence type="ECO:0000256" key="7">
    <source>
        <dbReference type="ARBA" id="ARBA00032722"/>
    </source>
</evidence>
<dbReference type="InterPro" id="IPR005720">
    <property type="entry name" value="Dihydroorotate_DH_cat"/>
</dbReference>
<dbReference type="GO" id="GO:0046872">
    <property type="term" value="F:metal ion binding"/>
    <property type="evidence" value="ECO:0007669"/>
    <property type="project" value="UniProtKB-KW"/>
</dbReference>
<comment type="similarity">
    <text evidence="1">Belongs to the dihydropyrimidine dehydrogenase family.</text>
</comment>
<dbReference type="GO" id="GO:0051536">
    <property type="term" value="F:iron-sulfur cluster binding"/>
    <property type="evidence" value="ECO:0007669"/>
    <property type="project" value="UniProtKB-KW"/>
</dbReference>
<dbReference type="GO" id="GO:0004159">
    <property type="term" value="F:dihydropyrimidine dehydrogenase (NAD+) activity"/>
    <property type="evidence" value="ECO:0007669"/>
    <property type="project" value="UniProtKB-EC"/>
</dbReference>
<evidence type="ECO:0000256" key="2">
    <source>
        <dbReference type="ARBA" id="ARBA00022723"/>
    </source>
</evidence>
<evidence type="ECO:0000256" key="1">
    <source>
        <dbReference type="ARBA" id="ARBA00010804"/>
    </source>
</evidence>
<sequence length="401" mass="43880">MADLSVNYAGIKLKNPLLAASATETKDAKAMKKCIDAGFGGVVVKSLYGNSIAISRKWHRPRFQLLNWHPRSTDALKAPDGFILYSIEQGSQFDYKEWADDIRGARDLIGDGGAIIGSIMAGSMSDWPELCEAVKDLPMDALEIDLSCPHMKEVHAESGVELGADPDHAAEIVKMVVEAVKFPIIPKLTPQTANMILVAKRCEEAGAAAITSHNRMMSLDIDIDKASPTVWPCYAGWGGPWMLQYSLAWMSKLYPVLKVPLSFTSGIWKWQDNIAAIMAGATTVQSCTAILVKGFDVVKEWLDNMQSWMDKEGYKSVDDIRGAVLENMIPASQIPRHQRGVHAEVDEGECTACGWCSKICLYDAITEDEDGIANIDPEKCDGCGMCWQVCPSKAISMTKPA</sequence>
<dbReference type="InterPro" id="IPR017900">
    <property type="entry name" value="4Fe4S_Fe_S_CS"/>
</dbReference>
<evidence type="ECO:0000256" key="11">
    <source>
        <dbReference type="ARBA" id="ARBA00049714"/>
    </source>
</evidence>
<comment type="catalytic activity">
    <reaction evidence="8">
        <text>5,6-dihydrothymine + NAD(+) = thymine + NADH + H(+)</text>
        <dbReference type="Rhea" id="RHEA:28791"/>
        <dbReference type="ChEBI" id="CHEBI:15378"/>
        <dbReference type="ChEBI" id="CHEBI:17821"/>
        <dbReference type="ChEBI" id="CHEBI:27468"/>
        <dbReference type="ChEBI" id="CHEBI:57540"/>
        <dbReference type="ChEBI" id="CHEBI:57945"/>
        <dbReference type="EC" id="1.3.1.1"/>
    </reaction>
</comment>
<dbReference type="Proteomes" id="UP000320781">
    <property type="component" value="Unassembled WGS sequence"/>
</dbReference>
<evidence type="ECO:0000256" key="9">
    <source>
        <dbReference type="ARBA" id="ARBA00048792"/>
    </source>
</evidence>
<dbReference type="GO" id="GO:0005737">
    <property type="term" value="C:cytoplasm"/>
    <property type="evidence" value="ECO:0007669"/>
    <property type="project" value="InterPro"/>
</dbReference>
<protein>
    <recommendedName>
        <fullName evidence="12">dihydrouracil dehydrogenase (NAD(+))</fullName>
        <ecNumber evidence="12">1.3.1.1</ecNumber>
    </recommendedName>
    <alternativeName>
        <fullName evidence="7">Dihydrothymine dehydrogenase</fullName>
    </alternativeName>
    <alternativeName>
        <fullName evidence="6">Dihydrouracil dehydrogenase</fullName>
    </alternativeName>
</protein>